<dbReference type="GO" id="GO:0005840">
    <property type="term" value="C:ribosome"/>
    <property type="evidence" value="ECO:0007669"/>
    <property type="project" value="UniProtKB-KW"/>
</dbReference>
<dbReference type="InterPro" id="IPR045240">
    <property type="entry name" value="Ribosomal_uL4_euk/arch"/>
</dbReference>
<dbReference type="InterPro" id="IPR025755">
    <property type="entry name" value="Ribos_uL4_C_dom"/>
</dbReference>
<dbReference type="AlphaFoldDB" id="A0A7I8JXY2"/>
<dbReference type="FunFam" id="3.40.1370.10:FF:000002">
    <property type="entry name" value="60S ribosomal protein L4"/>
    <property type="match status" value="1"/>
</dbReference>
<evidence type="ECO:0000256" key="2">
    <source>
        <dbReference type="ARBA" id="ARBA00022980"/>
    </source>
</evidence>
<sequence>MVAAVRPLVTVHALEGDMATDGSNAVPLPDVLKATIRPDVVRFVHSNISKNKRQPYAVSKRAGHQTSAESWGTGRAVSRIPRVPGGGTHRAGQGAFGNMCRGGRMFAPTKIWRRWHRRVNLNLRRYAVVSALAASAVPALVMARGHRIEGIPEVPLVISDSAESVEKTSSAIKILKQIGAYADAEKAKESHAIRSGKGKMRNRRYVSRRGPLIVYGTEGAKIVKAFRNIPGVDVMNVERLNLLKLAPGGHLGRFIVWTKSAFERLDAVFGTFDKASERKNKYVLPRSKMSNSDLSRIINSDEVQSVVRPIKTEVKRKALKKNPLKNLNAMLKLNPYAKTARRVALLTEAQRIKSKKEKLDKKRTKLPKEEAAAIRAAGKSWYHTMISDSDYTEFENFSKWLGATQ</sequence>
<feature type="region of interest" description="Disordered" evidence="4">
    <location>
        <begin position="54"/>
        <end position="94"/>
    </location>
</feature>
<dbReference type="SUPFAM" id="SSF52166">
    <property type="entry name" value="Ribosomal protein L4"/>
    <property type="match status" value="1"/>
</dbReference>
<keyword evidence="2" id="KW-0689">Ribosomal protein</keyword>
<accession>A0A7I8JXY2</accession>
<dbReference type="GO" id="GO:0006412">
    <property type="term" value="P:translation"/>
    <property type="evidence" value="ECO:0007669"/>
    <property type="project" value="InterPro"/>
</dbReference>
<organism evidence="6 8">
    <name type="scientific">Spirodela intermedia</name>
    <name type="common">Intermediate duckweed</name>
    <dbReference type="NCBI Taxonomy" id="51605"/>
    <lineage>
        <taxon>Eukaryota</taxon>
        <taxon>Viridiplantae</taxon>
        <taxon>Streptophyta</taxon>
        <taxon>Embryophyta</taxon>
        <taxon>Tracheophyta</taxon>
        <taxon>Spermatophyta</taxon>
        <taxon>Magnoliopsida</taxon>
        <taxon>Liliopsida</taxon>
        <taxon>Araceae</taxon>
        <taxon>Lemnoideae</taxon>
        <taxon>Spirodela</taxon>
    </lineage>
</organism>
<dbReference type="Proteomes" id="UP000663760">
    <property type="component" value="Chromosome 1"/>
</dbReference>
<evidence type="ECO:0000256" key="3">
    <source>
        <dbReference type="ARBA" id="ARBA00023274"/>
    </source>
</evidence>
<keyword evidence="3" id="KW-0687">Ribonucleoprotein</keyword>
<reference evidence="6" key="1">
    <citation type="submission" date="2020-02" db="EMBL/GenBank/DDBJ databases">
        <authorList>
            <person name="Scholz U."/>
            <person name="Mascher M."/>
            <person name="Fiebig A."/>
        </authorList>
    </citation>
    <scope>NUCLEOTIDE SEQUENCE</scope>
</reference>
<evidence type="ECO:0000313" key="7">
    <source>
        <dbReference type="EMBL" id="CAA7388083.1"/>
    </source>
</evidence>
<dbReference type="InterPro" id="IPR023574">
    <property type="entry name" value="Ribosomal_uL4_dom_sf"/>
</dbReference>
<keyword evidence="8" id="KW-1185">Reference proteome</keyword>
<dbReference type="PROSITE" id="PS00939">
    <property type="entry name" value="RIBOSOMAL_L1E"/>
    <property type="match status" value="1"/>
</dbReference>
<dbReference type="EMBL" id="LR746264">
    <property type="protein sequence ID" value="CAA7388082.1"/>
    <property type="molecule type" value="Genomic_DNA"/>
</dbReference>
<gene>
    <name evidence="6" type="ORF">SI8410_01000384</name>
    <name evidence="7" type="ORF">SI8410_01000385</name>
</gene>
<name>A0A7I8JXY2_SPIIN</name>
<dbReference type="InterPro" id="IPR013000">
    <property type="entry name" value="Ribosomal_uL4_euk/arc_CS"/>
</dbReference>
<feature type="domain" description="Large ribosomal subunit protein uL4 C-terminal" evidence="5">
    <location>
        <begin position="281"/>
        <end position="352"/>
    </location>
</feature>
<evidence type="ECO:0000313" key="8">
    <source>
        <dbReference type="Proteomes" id="UP000663760"/>
    </source>
</evidence>
<dbReference type="Gene3D" id="3.40.1370.10">
    <property type="match status" value="1"/>
</dbReference>
<dbReference type="GO" id="GO:0003735">
    <property type="term" value="F:structural constituent of ribosome"/>
    <property type="evidence" value="ECO:0007669"/>
    <property type="project" value="InterPro"/>
</dbReference>
<evidence type="ECO:0000256" key="4">
    <source>
        <dbReference type="SAM" id="MobiDB-lite"/>
    </source>
</evidence>
<dbReference type="InterPro" id="IPR002136">
    <property type="entry name" value="Ribosomal_uL4"/>
</dbReference>
<dbReference type="EMBL" id="LR746264">
    <property type="protein sequence ID" value="CAA7388083.1"/>
    <property type="molecule type" value="Genomic_DNA"/>
</dbReference>
<dbReference type="PANTHER" id="PTHR19431">
    <property type="entry name" value="60S RIBOSOMAL PROTEIN L4"/>
    <property type="match status" value="1"/>
</dbReference>
<dbReference type="Pfam" id="PF14374">
    <property type="entry name" value="Ribos_L4_asso_C"/>
    <property type="match status" value="1"/>
</dbReference>
<proteinExistence type="inferred from homology"/>
<evidence type="ECO:0000313" key="6">
    <source>
        <dbReference type="EMBL" id="CAA7388082.1"/>
    </source>
</evidence>
<evidence type="ECO:0000256" key="1">
    <source>
        <dbReference type="ARBA" id="ARBA00010528"/>
    </source>
</evidence>
<dbReference type="OrthoDB" id="10259785at2759"/>
<evidence type="ECO:0000259" key="5">
    <source>
        <dbReference type="Pfam" id="PF14374"/>
    </source>
</evidence>
<protein>
    <recommendedName>
        <fullName evidence="5">Large ribosomal subunit protein uL4 C-terminal domain-containing protein</fullName>
    </recommendedName>
</protein>
<dbReference type="Pfam" id="PF00573">
    <property type="entry name" value="Ribosomal_L4"/>
    <property type="match status" value="1"/>
</dbReference>
<comment type="similarity">
    <text evidence="1">Belongs to the universal ribosomal protein uL4 family.</text>
</comment>
<dbReference type="GO" id="GO:1990904">
    <property type="term" value="C:ribonucleoprotein complex"/>
    <property type="evidence" value="ECO:0007669"/>
    <property type="project" value="UniProtKB-KW"/>
</dbReference>